<feature type="domain" description="BTB" evidence="1">
    <location>
        <begin position="42"/>
        <end position="107"/>
    </location>
</feature>
<evidence type="ECO:0000313" key="2">
    <source>
        <dbReference type="EMBL" id="KDQ56814.1"/>
    </source>
</evidence>
<dbReference type="HOGENOM" id="CLU_033082_1_0_1"/>
<dbReference type="OrthoDB" id="3218112at2759"/>
<accession>A0A067PPV1</accession>
<dbReference type="Proteomes" id="UP000027265">
    <property type="component" value="Unassembled WGS sequence"/>
</dbReference>
<dbReference type="InterPro" id="IPR011333">
    <property type="entry name" value="SKP1/BTB/POZ_sf"/>
</dbReference>
<organism evidence="2 3">
    <name type="scientific">Jaapia argillacea MUCL 33604</name>
    <dbReference type="NCBI Taxonomy" id="933084"/>
    <lineage>
        <taxon>Eukaryota</taxon>
        <taxon>Fungi</taxon>
        <taxon>Dikarya</taxon>
        <taxon>Basidiomycota</taxon>
        <taxon>Agaricomycotina</taxon>
        <taxon>Agaricomycetes</taxon>
        <taxon>Agaricomycetidae</taxon>
        <taxon>Jaapiales</taxon>
        <taxon>Jaapiaceae</taxon>
        <taxon>Jaapia</taxon>
    </lineage>
</organism>
<dbReference type="Pfam" id="PF00651">
    <property type="entry name" value="BTB"/>
    <property type="match status" value="1"/>
</dbReference>
<dbReference type="EMBL" id="KL197721">
    <property type="protein sequence ID" value="KDQ56814.1"/>
    <property type="molecule type" value="Genomic_DNA"/>
</dbReference>
<reference evidence="3" key="1">
    <citation type="journal article" date="2014" name="Proc. Natl. Acad. Sci. U.S.A.">
        <title>Extensive sampling of basidiomycete genomes demonstrates inadequacy of the white-rot/brown-rot paradigm for wood decay fungi.</title>
        <authorList>
            <person name="Riley R."/>
            <person name="Salamov A.A."/>
            <person name="Brown D.W."/>
            <person name="Nagy L.G."/>
            <person name="Floudas D."/>
            <person name="Held B.W."/>
            <person name="Levasseur A."/>
            <person name="Lombard V."/>
            <person name="Morin E."/>
            <person name="Otillar R."/>
            <person name="Lindquist E.A."/>
            <person name="Sun H."/>
            <person name="LaButti K.M."/>
            <person name="Schmutz J."/>
            <person name="Jabbour D."/>
            <person name="Luo H."/>
            <person name="Baker S.E."/>
            <person name="Pisabarro A.G."/>
            <person name="Walton J.D."/>
            <person name="Blanchette R.A."/>
            <person name="Henrissat B."/>
            <person name="Martin F."/>
            <person name="Cullen D."/>
            <person name="Hibbett D.S."/>
            <person name="Grigoriev I.V."/>
        </authorList>
    </citation>
    <scope>NUCLEOTIDE SEQUENCE [LARGE SCALE GENOMIC DNA]</scope>
    <source>
        <strain evidence="3">MUCL 33604</strain>
    </source>
</reference>
<sequence length="360" mass="40027">MASSSSSSPAKLDRKRPRLGSEIPADDAKVFVNHPTLYCEDGNVILKCGRTLFCIHRSLLSRHSTVFGDLLTPREGQKREFLRGLPLVILDDDRDDIEAFLKVIYDGMRVDCPNLTIETFPTLSAILRMSTKYGVEIPRQEILAKLREEWPSSLDKHDAKYAAFRLRINGQGQQNDPPLPVDDAIIHPAVVISLLRQCNYSDPDLLAPLFYDLSIRTWQFGGAAVGNNVSSLSSADTERLIVGVEMLRNCFTMFSRVPFNVLCAQHAQGPPPNCLQGSARFWDVCVPYLGQTGVIGLRDRIKLCMPIETIGDLVKIADQGLRQLGVCPQCAKAIETVWSASRKVIWEKIAVYFELGVGAP</sequence>
<dbReference type="PROSITE" id="PS50097">
    <property type="entry name" value="BTB"/>
    <property type="match status" value="1"/>
</dbReference>
<dbReference type="SUPFAM" id="SSF54695">
    <property type="entry name" value="POZ domain"/>
    <property type="match status" value="1"/>
</dbReference>
<dbReference type="InParanoid" id="A0A067PPV1"/>
<dbReference type="AlphaFoldDB" id="A0A067PPV1"/>
<gene>
    <name evidence="2" type="ORF">JAAARDRAFT_194768</name>
</gene>
<name>A0A067PPV1_9AGAM</name>
<dbReference type="STRING" id="933084.A0A067PPV1"/>
<dbReference type="InterPro" id="IPR000210">
    <property type="entry name" value="BTB/POZ_dom"/>
</dbReference>
<dbReference type="Gene3D" id="3.30.710.10">
    <property type="entry name" value="Potassium Channel Kv1.1, Chain A"/>
    <property type="match status" value="1"/>
</dbReference>
<proteinExistence type="predicted"/>
<dbReference type="SMART" id="SM00225">
    <property type="entry name" value="BTB"/>
    <property type="match status" value="1"/>
</dbReference>
<protein>
    <recommendedName>
        <fullName evidence="1">BTB domain-containing protein</fullName>
    </recommendedName>
</protein>
<evidence type="ECO:0000313" key="3">
    <source>
        <dbReference type="Proteomes" id="UP000027265"/>
    </source>
</evidence>
<evidence type="ECO:0000259" key="1">
    <source>
        <dbReference type="PROSITE" id="PS50097"/>
    </source>
</evidence>
<keyword evidence="3" id="KW-1185">Reference proteome</keyword>